<comment type="caution">
    <text evidence="1">The sequence shown here is derived from an EMBL/GenBank/DDBJ whole genome shotgun (WGS) entry which is preliminary data.</text>
</comment>
<name>A0A392SNP2_9FABA</name>
<dbReference type="EMBL" id="LXQA010410550">
    <property type="protein sequence ID" value="MCI50042.1"/>
    <property type="molecule type" value="Genomic_DNA"/>
</dbReference>
<accession>A0A392SNP2</accession>
<dbReference type="Proteomes" id="UP000265520">
    <property type="component" value="Unassembled WGS sequence"/>
</dbReference>
<dbReference type="AlphaFoldDB" id="A0A392SNP2"/>
<evidence type="ECO:0000313" key="1">
    <source>
        <dbReference type="EMBL" id="MCI50042.1"/>
    </source>
</evidence>
<organism evidence="1 2">
    <name type="scientific">Trifolium medium</name>
    <dbReference type="NCBI Taxonomy" id="97028"/>
    <lineage>
        <taxon>Eukaryota</taxon>
        <taxon>Viridiplantae</taxon>
        <taxon>Streptophyta</taxon>
        <taxon>Embryophyta</taxon>
        <taxon>Tracheophyta</taxon>
        <taxon>Spermatophyta</taxon>
        <taxon>Magnoliopsida</taxon>
        <taxon>eudicotyledons</taxon>
        <taxon>Gunneridae</taxon>
        <taxon>Pentapetalae</taxon>
        <taxon>rosids</taxon>
        <taxon>fabids</taxon>
        <taxon>Fabales</taxon>
        <taxon>Fabaceae</taxon>
        <taxon>Papilionoideae</taxon>
        <taxon>50 kb inversion clade</taxon>
        <taxon>NPAAA clade</taxon>
        <taxon>Hologalegina</taxon>
        <taxon>IRL clade</taxon>
        <taxon>Trifolieae</taxon>
        <taxon>Trifolium</taxon>
    </lineage>
</organism>
<proteinExistence type="predicted"/>
<reference evidence="1 2" key="1">
    <citation type="journal article" date="2018" name="Front. Plant Sci.">
        <title>Red Clover (Trifolium pratense) and Zigzag Clover (T. medium) - A Picture of Genomic Similarities and Differences.</title>
        <authorList>
            <person name="Dluhosova J."/>
            <person name="Istvanek J."/>
            <person name="Nedelnik J."/>
            <person name="Repkova J."/>
        </authorList>
    </citation>
    <scope>NUCLEOTIDE SEQUENCE [LARGE SCALE GENOMIC DNA]</scope>
    <source>
        <strain evidence="2">cv. 10/8</strain>
        <tissue evidence="1">Leaf</tissue>
    </source>
</reference>
<keyword evidence="2" id="KW-1185">Reference proteome</keyword>
<feature type="non-terminal residue" evidence="1">
    <location>
        <position position="1"/>
    </location>
</feature>
<protein>
    <submittedName>
        <fullName evidence="1">Uncharacterized protein</fullName>
    </submittedName>
</protein>
<sequence length="64" mass="7296">QRSQVDIEVLGEFARSVGDQVEVEFCLSSSNGRSDREDHPVLGRFSEGLWFGARREFGYLFVID</sequence>
<evidence type="ECO:0000313" key="2">
    <source>
        <dbReference type="Proteomes" id="UP000265520"/>
    </source>
</evidence>